<sequence length="562" mass="55405">MAMRGAVGRRSARRLRVGGVAAVTAALTVSLVTAAPAGADPASAVGGQNLPVPLERAGGFVGWGSPGDALTPPASLDGVALREVALTAETALALTGDGRVVVWGVDGQTNVIPASVGSLDVVDLAASSINAGVVTRDGRVVVWGASSSTKEDPTDVPAGLSGVTQLAIAHTSAFALKDDGSVVAWGRQGDLGVVTGVLEVPDGLRASAISAADFNAYALTTDGTVAGWGRWGGGGGDSNAPLPAATQIPGNVTAVAAIQQGGVALLADGSITAWGLYGAEMYPDLGGKRAVAIAGGLADAYAVLDEDGVLHFGGPGAVDPALVSPAEVVGAPVAQFAVGGGQVGVIQTEMLRGSAPTVAGTARVGSVLTATPGTFSGEPDEVSSRWLADGQPIGDPASGTAPASLTLGADLAGKRISYESTATKDGVEPVVSTSVQTAAVSVPPPPVPAKVASMTAVTKVKIKKAAKKVMVKGAVNAAASPAGQAQVSIVKGKKTIVTATVPVAADGSFKLVAKKFGKKAIKKTKAKNKATGYRGKYQVTVTYDGNGGVSASSGAATFKVKK</sequence>
<reference evidence="2 3" key="1">
    <citation type="journal article" date="2019" name="Int. J. Syst. Evol. Microbiol.">
        <title>The Global Catalogue of Microorganisms (GCM) 10K type strain sequencing project: providing services to taxonomists for standard genome sequencing and annotation.</title>
        <authorList>
            <consortium name="The Broad Institute Genomics Platform"/>
            <consortium name="The Broad Institute Genome Sequencing Center for Infectious Disease"/>
            <person name="Wu L."/>
            <person name="Ma J."/>
        </authorList>
    </citation>
    <scope>NUCLEOTIDE SEQUENCE [LARGE SCALE GENOMIC DNA]</scope>
    <source>
        <strain evidence="2 3">JCM 14942</strain>
    </source>
</reference>
<evidence type="ECO:0000256" key="1">
    <source>
        <dbReference type="SAM" id="SignalP"/>
    </source>
</evidence>
<keyword evidence="3" id="KW-1185">Reference proteome</keyword>
<dbReference type="SUPFAM" id="SSF50985">
    <property type="entry name" value="RCC1/BLIP-II"/>
    <property type="match status" value="1"/>
</dbReference>
<proteinExistence type="predicted"/>
<evidence type="ECO:0008006" key="4">
    <source>
        <dbReference type="Google" id="ProtNLM"/>
    </source>
</evidence>
<dbReference type="EMBL" id="BAAAOR010000025">
    <property type="protein sequence ID" value="GAA1527852.1"/>
    <property type="molecule type" value="Genomic_DNA"/>
</dbReference>
<comment type="caution">
    <text evidence="2">The sequence shown here is derived from an EMBL/GenBank/DDBJ whole genome shotgun (WGS) entry which is preliminary data.</text>
</comment>
<keyword evidence="1" id="KW-0732">Signal</keyword>
<accession>A0ABN2AXP1</accession>
<dbReference type="PANTHER" id="PTHR45982">
    <property type="entry name" value="REGULATOR OF CHROMOSOME CONDENSATION"/>
    <property type="match status" value="1"/>
</dbReference>
<feature type="chain" id="PRO_5045706713" description="Alpha-tubulin suppressor-like RCC1 family protein" evidence="1">
    <location>
        <begin position="35"/>
        <end position="562"/>
    </location>
</feature>
<dbReference type="InterPro" id="IPR051553">
    <property type="entry name" value="Ran_GTPase-activating"/>
</dbReference>
<name>A0ABN2AXP1_9ACTN</name>
<evidence type="ECO:0000313" key="3">
    <source>
        <dbReference type="Proteomes" id="UP001500842"/>
    </source>
</evidence>
<dbReference type="InterPro" id="IPR009091">
    <property type="entry name" value="RCC1/BLIP-II"/>
</dbReference>
<feature type="signal peptide" evidence="1">
    <location>
        <begin position="1"/>
        <end position="34"/>
    </location>
</feature>
<dbReference type="Proteomes" id="UP001500842">
    <property type="component" value="Unassembled WGS sequence"/>
</dbReference>
<organism evidence="2 3">
    <name type="scientific">Nocardioides humi</name>
    <dbReference type="NCBI Taxonomy" id="449461"/>
    <lineage>
        <taxon>Bacteria</taxon>
        <taxon>Bacillati</taxon>
        <taxon>Actinomycetota</taxon>
        <taxon>Actinomycetes</taxon>
        <taxon>Propionibacteriales</taxon>
        <taxon>Nocardioidaceae</taxon>
        <taxon>Nocardioides</taxon>
    </lineage>
</organism>
<protein>
    <recommendedName>
        <fullName evidence="4">Alpha-tubulin suppressor-like RCC1 family protein</fullName>
    </recommendedName>
</protein>
<dbReference type="Gene3D" id="2.130.10.30">
    <property type="entry name" value="Regulator of chromosome condensation 1/beta-lactamase-inhibitor protein II"/>
    <property type="match status" value="2"/>
</dbReference>
<gene>
    <name evidence="2" type="ORF">GCM10009788_34050</name>
</gene>
<dbReference type="Gene3D" id="2.60.40.2700">
    <property type="match status" value="1"/>
</dbReference>
<dbReference type="PANTHER" id="PTHR45982:SF1">
    <property type="entry name" value="REGULATOR OF CHROMOSOME CONDENSATION"/>
    <property type="match status" value="1"/>
</dbReference>
<evidence type="ECO:0000313" key="2">
    <source>
        <dbReference type="EMBL" id="GAA1527852.1"/>
    </source>
</evidence>